<organism evidence="6 7">
    <name type="scientific">Alkalibacillus haloalkaliphilus</name>
    <dbReference type="NCBI Taxonomy" id="94136"/>
    <lineage>
        <taxon>Bacteria</taxon>
        <taxon>Bacillati</taxon>
        <taxon>Bacillota</taxon>
        <taxon>Bacilli</taxon>
        <taxon>Bacillales</taxon>
        <taxon>Bacillaceae</taxon>
        <taxon>Alkalibacillus</taxon>
    </lineage>
</organism>
<keyword evidence="7" id="KW-1185">Reference proteome</keyword>
<accession>A0A511W2D2</accession>
<dbReference type="InterPro" id="IPR030678">
    <property type="entry name" value="Peptide/Ni-bd"/>
</dbReference>
<dbReference type="EMBL" id="BJYA01000001">
    <property type="protein sequence ID" value="GEN44538.1"/>
    <property type="molecule type" value="Genomic_DNA"/>
</dbReference>
<evidence type="ECO:0000256" key="3">
    <source>
        <dbReference type="ARBA" id="ARBA00022729"/>
    </source>
</evidence>
<dbReference type="Gene3D" id="3.40.190.10">
    <property type="entry name" value="Periplasmic binding protein-like II"/>
    <property type="match status" value="1"/>
</dbReference>
<dbReference type="AlphaFoldDB" id="A0A511W2D2"/>
<evidence type="ECO:0000256" key="2">
    <source>
        <dbReference type="ARBA" id="ARBA00022448"/>
    </source>
</evidence>
<dbReference type="GO" id="GO:1904680">
    <property type="term" value="F:peptide transmembrane transporter activity"/>
    <property type="evidence" value="ECO:0007669"/>
    <property type="project" value="TreeGrafter"/>
</dbReference>
<gene>
    <name evidence="6" type="ORF">AHA02nite_03140</name>
</gene>
<feature type="chain" id="PRO_5039588784" evidence="4">
    <location>
        <begin position="24"/>
        <end position="523"/>
    </location>
</feature>
<keyword evidence="3 4" id="KW-0732">Signal</keyword>
<evidence type="ECO:0000313" key="7">
    <source>
        <dbReference type="Proteomes" id="UP000321440"/>
    </source>
</evidence>
<dbReference type="PANTHER" id="PTHR30290:SF9">
    <property type="entry name" value="OLIGOPEPTIDE-BINDING PROTEIN APPA"/>
    <property type="match status" value="1"/>
</dbReference>
<dbReference type="SUPFAM" id="SSF53850">
    <property type="entry name" value="Periplasmic binding protein-like II"/>
    <property type="match status" value="1"/>
</dbReference>
<dbReference type="GO" id="GO:0042597">
    <property type="term" value="C:periplasmic space"/>
    <property type="evidence" value="ECO:0007669"/>
    <property type="project" value="UniProtKB-ARBA"/>
</dbReference>
<protein>
    <submittedName>
        <fullName evidence="6">ABC transporter substrate-binding protein</fullName>
    </submittedName>
</protein>
<dbReference type="Gene3D" id="3.10.105.10">
    <property type="entry name" value="Dipeptide-binding Protein, Domain 3"/>
    <property type="match status" value="1"/>
</dbReference>
<comment type="caution">
    <text evidence="6">The sequence shown here is derived from an EMBL/GenBank/DDBJ whole genome shotgun (WGS) entry which is preliminary data.</text>
</comment>
<dbReference type="GO" id="GO:0043190">
    <property type="term" value="C:ATP-binding cassette (ABC) transporter complex"/>
    <property type="evidence" value="ECO:0007669"/>
    <property type="project" value="InterPro"/>
</dbReference>
<comment type="similarity">
    <text evidence="1">Belongs to the bacterial solute-binding protein 5 family.</text>
</comment>
<dbReference type="InterPro" id="IPR039424">
    <property type="entry name" value="SBP_5"/>
</dbReference>
<sequence>MDDQMYSKKLLTTLLLTLLMVLAACGGNDQNDEAAGGEEEPEDLTNNDAEDTLVVGLDDDPPLLDPHLSTAQVESQIFKAVYETLINVDENLDPIPGLAKDWDVSEDGLTYTFYLQEGVTFHDGADFNAEAVKYNFERILDEDLGSPNASDLRLIEEMSVEDEYTFVVELEEPFAPFLSGLSHRAGQMVSPEAAEDESIDLSNEPVGTGPFQFVDRTAQSHLEFERHDDYWGDQPDYQYLEYHAFSNEDTRITNLVSGDLDIVNRVAHKDLEQLEENPEINMSEEDGIGFQGLMLNTDREPFDNQKVRQAMNYAVDREAITEVVFHNGAEPAVSPFAPSSWANNPDLEVPDREVEKAQELLEESGVEDLSFTLTVSPSPAEQQLSEMLKSMLDEVGFNVEIEQVEFGAILDRMYEGDFDIARLGWSGRVDPDGNAYSWFHTDETYNFTGSSNEQLDELLIDARTTVDQSERQEMYHEAAEILWDEAPYIFLYHENDYKPMKDNVQGFNHVPDGLIRPADLTLE</sequence>
<dbReference type="Pfam" id="PF00496">
    <property type="entry name" value="SBP_bac_5"/>
    <property type="match status" value="1"/>
</dbReference>
<evidence type="ECO:0000259" key="5">
    <source>
        <dbReference type="Pfam" id="PF00496"/>
    </source>
</evidence>
<feature type="signal peptide" evidence="4">
    <location>
        <begin position="1"/>
        <end position="23"/>
    </location>
</feature>
<evidence type="ECO:0000313" key="6">
    <source>
        <dbReference type="EMBL" id="GEN44538.1"/>
    </source>
</evidence>
<reference evidence="6 7" key="1">
    <citation type="submission" date="2019-07" db="EMBL/GenBank/DDBJ databases">
        <title>Whole genome shotgun sequence of Alkalibacillus haloalkaliphilus NBRC 103110.</title>
        <authorList>
            <person name="Hosoyama A."/>
            <person name="Uohara A."/>
            <person name="Ohji S."/>
            <person name="Ichikawa N."/>
        </authorList>
    </citation>
    <scope>NUCLEOTIDE SEQUENCE [LARGE SCALE GENOMIC DNA]</scope>
    <source>
        <strain evidence="6 7">NBRC 103110</strain>
    </source>
</reference>
<feature type="domain" description="Solute-binding protein family 5" evidence="5">
    <location>
        <begin position="94"/>
        <end position="443"/>
    </location>
</feature>
<evidence type="ECO:0000256" key="4">
    <source>
        <dbReference type="SAM" id="SignalP"/>
    </source>
</evidence>
<dbReference type="Proteomes" id="UP000321440">
    <property type="component" value="Unassembled WGS sequence"/>
</dbReference>
<keyword evidence="2" id="KW-0813">Transport</keyword>
<name>A0A511W2D2_9BACI</name>
<dbReference type="PANTHER" id="PTHR30290">
    <property type="entry name" value="PERIPLASMIC BINDING COMPONENT OF ABC TRANSPORTER"/>
    <property type="match status" value="1"/>
</dbReference>
<dbReference type="GO" id="GO:0015833">
    <property type="term" value="P:peptide transport"/>
    <property type="evidence" value="ECO:0007669"/>
    <property type="project" value="TreeGrafter"/>
</dbReference>
<dbReference type="OrthoDB" id="9796817at2"/>
<dbReference type="RefSeq" id="WP_146813700.1">
    <property type="nucleotide sequence ID" value="NZ_BJYA01000001.1"/>
</dbReference>
<dbReference type="PIRSF" id="PIRSF002741">
    <property type="entry name" value="MppA"/>
    <property type="match status" value="1"/>
</dbReference>
<proteinExistence type="inferred from homology"/>
<dbReference type="Gene3D" id="3.90.76.10">
    <property type="entry name" value="Dipeptide-binding Protein, Domain 1"/>
    <property type="match status" value="1"/>
</dbReference>
<evidence type="ECO:0000256" key="1">
    <source>
        <dbReference type="ARBA" id="ARBA00005695"/>
    </source>
</evidence>
<dbReference type="InterPro" id="IPR000914">
    <property type="entry name" value="SBP_5_dom"/>
</dbReference>